<organism evidence="12 13">
    <name type="scientific">Drosophila yakuba</name>
    <name type="common">Fruit fly</name>
    <dbReference type="NCBI Taxonomy" id="7245"/>
    <lineage>
        <taxon>Eukaryota</taxon>
        <taxon>Metazoa</taxon>
        <taxon>Ecdysozoa</taxon>
        <taxon>Arthropoda</taxon>
        <taxon>Hexapoda</taxon>
        <taxon>Insecta</taxon>
        <taxon>Pterygota</taxon>
        <taxon>Neoptera</taxon>
        <taxon>Endopterygota</taxon>
        <taxon>Diptera</taxon>
        <taxon>Brachycera</taxon>
        <taxon>Muscomorpha</taxon>
        <taxon>Ephydroidea</taxon>
        <taxon>Drosophilidae</taxon>
        <taxon>Drosophila</taxon>
        <taxon>Sophophora</taxon>
    </lineage>
</organism>
<proteinExistence type="inferred from homology"/>
<dbReference type="GO" id="GO:0005634">
    <property type="term" value="C:nucleus"/>
    <property type="evidence" value="ECO:0007669"/>
    <property type="project" value="UniProtKB-SubCell"/>
</dbReference>
<dbReference type="Gene3D" id="2.40.50.140">
    <property type="entry name" value="Nucleic acid-binding proteins"/>
    <property type="match status" value="1"/>
</dbReference>
<dbReference type="PRINTS" id="PR00300">
    <property type="entry name" value="CLPPROTEASEA"/>
</dbReference>
<dbReference type="InterPro" id="IPR027417">
    <property type="entry name" value="P-loop_NTPase"/>
</dbReference>
<dbReference type="EMBL" id="CM000160">
    <property type="protein sequence ID" value="EDW96717.2"/>
    <property type="molecule type" value="Genomic_DNA"/>
</dbReference>
<evidence type="ECO:0000313" key="13">
    <source>
        <dbReference type="Proteomes" id="UP000002282"/>
    </source>
</evidence>
<comment type="subcellular location">
    <subcellularLocation>
        <location evidence="2">Cytoplasm</location>
    </subcellularLocation>
    <subcellularLocation>
        <location evidence="1">Nucleus</location>
    </subcellularLocation>
</comment>
<evidence type="ECO:0000256" key="10">
    <source>
        <dbReference type="RuleBase" id="RU003651"/>
    </source>
</evidence>
<dbReference type="FunFam" id="2.40.50.140:FF:000046">
    <property type="entry name" value="26S protease regulatory subunit 6B"/>
    <property type="match status" value="1"/>
</dbReference>
<reference evidence="12 13" key="1">
    <citation type="journal article" date="2007" name="Nature">
        <title>Evolution of genes and genomes on the Drosophila phylogeny.</title>
        <authorList>
            <consortium name="Drosophila 12 Genomes Consortium"/>
            <person name="Clark A.G."/>
            <person name="Eisen M.B."/>
            <person name="Smith D.R."/>
            <person name="Bergman C.M."/>
            <person name="Oliver B."/>
            <person name="Markow T.A."/>
            <person name="Kaufman T.C."/>
            <person name="Kellis M."/>
            <person name="Gelbart W."/>
            <person name="Iyer V.N."/>
            <person name="Pollard D.A."/>
            <person name="Sackton T.B."/>
            <person name="Larracuente A.M."/>
            <person name="Singh N.D."/>
            <person name="Abad J.P."/>
            <person name="Abt D.N."/>
            <person name="Adryan B."/>
            <person name="Aguade M."/>
            <person name="Akashi H."/>
            <person name="Anderson W.W."/>
            <person name="Aquadro C.F."/>
            <person name="Ardell D.H."/>
            <person name="Arguello R."/>
            <person name="Artieri C.G."/>
            <person name="Barbash D.A."/>
            <person name="Barker D."/>
            <person name="Barsanti P."/>
            <person name="Batterham P."/>
            <person name="Batzoglou S."/>
            <person name="Begun D."/>
            <person name="Bhutkar A."/>
            <person name="Blanco E."/>
            <person name="Bosak S.A."/>
            <person name="Bradley R.K."/>
            <person name="Brand A.D."/>
            <person name="Brent M.R."/>
            <person name="Brooks A.N."/>
            <person name="Brown R.H."/>
            <person name="Butlin R.K."/>
            <person name="Caggese C."/>
            <person name="Calvi B.R."/>
            <person name="Bernardo de Carvalho A."/>
            <person name="Caspi A."/>
            <person name="Castrezana S."/>
            <person name="Celniker S.E."/>
            <person name="Chang J.L."/>
            <person name="Chapple C."/>
            <person name="Chatterji S."/>
            <person name="Chinwalla A."/>
            <person name="Civetta A."/>
            <person name="Clifton S.W."/>
            <person name="Comeron J.M."/>
            <person name="Costello J.C."/>
            <person name="Coyne J.A."/>
            <person name="Daub J."/>
            <person name="David R.G."/>
            <person name="Delcher A.L."/>
            <person name="Delehaunty K."/>
            <person name="Do C.B."/>
            <person name="Ebling H."/>
            <person name="Edwards K."/>
            <person name="Eickbush T."/>
            <person name="Evans J.D."/>
            <person name="Filipski A."/>
            <person name="Findeiss S."/>
            <person name="Freyhult E."/>
            <person name="Fulton L."/>
            <person name="Fulton R."/>
            <person name="Garcia A.C."/>
            <person name="Gardiner A."/>
            <person name="Garfield D.A."/>
            <person name="Garvin B.E."/>
            <person name="Gibson G."/>
            <person name="Gilbert D."/>
            <person name="Gnerre S."/>
            <person name="Godfrey J."/>
            <person name="Good R."/>
            <person name="Gotea V."/>
            <person name="Gravely B."/>
            <person name="Greenberg A.J."/>
            <person name="Griffiths-Jones S."/>
            <person name="Gross S."/>
            <person name="Guigo R."/>
            <person name="Gustafson E.A."/>
            <person name="Haerty W."/>
            <person name="Hahn M.W."/>
            <person name="Halligan D.L."/>
            <person name="Halpern A.L."/>
            <person name="Halter G.M."/>
            <person name="Han M.V."/>
            <person name="Heger A."/>
            <person name="Hillier L."/>
            <person name="Hinrichs A.S."/>
            <person name="Holmes I."/>
            <person name="Hoskins R.A."/>
            <person name="Hubisz M.J."/>
            <person name="Hultmark D."/>
            <person name="Huntley M.A."/>
            <person name="Jaffe D.B."/>
            <person name="Jagadeeshan S."/>
            <person name="Jeck W.R."/>
            <person name="Johnson J."/>
            <person name="Jones C.D."/>
            <person name="Jordan W.C."/>
            <person name="Karpen G.H."/>
            <person name="Kataoka E."/>
            <person name="Keightley P.D."/>
            <person name="Kheradpour P."/>
            <person name="Kirkness E.F."/>
            <person name="Koerich L.B."/>
            <person name="Kristiansen K."/>
            <person name="Kudrna D."/>
            <person name="Kulathinal R.J."/>
            <person name="Kumar S."/>
            <person name="Kwok R."/>
            <person name="Lander E."/>
            <person name="Langley C.H."/>
            <person name="Lapoint R."/>
            <person name="Lazzaro B.P."/>
            <person name="Lee S.J."/>
            <person name="Levesque L."/>
            <person name="Li R."/>
            <person name="Lin C.F."/>
            <person name="Lin M.F."/>
            <person name="Lindblad-Toh K."/>
            <person name="Llopart A."/>
            <person name="Long M."/>
            <person name="Low L."/>
            <person name="Lozovsky E."/>
            <person name="Lu J."/>
            <person name="Luo M."/>
            <person name="Machado C.A."/>
            <person name="Makalowski W."/>
            <person name="Marzo M."/>
            <person name="Matsuda M."/>
            <person name="Matzkin L."/>
            <person name="McAllister B."/>
            <person name="McBride C.S."/>
            <person name="McKernan B."/>
            <person name="McKernan K."/>
            <person name="Mendez-Lago M."/>
            <person name="Minx P."/>
            <person name="Mollenhauer M.U."/>
            <person name="Montooth K."/>
            <person name="Mount S.M."/>
            <person name="Mu X."/>
            <person name="Myers E."/>
            <person name="Negre B."/>
            <person name="Newfeld S."/>
            <person name="Nielsen R."/>
            <person name="Noor M.A."/>
            <person name="O'Grady P."/>
            <person name="Pachter L."/>
            <person name="Papaceit M."/>
            <person name="Parisi M.J."/>
            <person name="Parisi M."/>
            <person name="Parts L."/>
            <person name="Pedersen J.S."/>
            <person name="Pesole G."/>
            <person name="Phillippy A.M."/>
            <person name="Ponting C.P."/>
            <person name="Pop M."/>
            <person name="Porcelli D."/>
            <person name="Powell J.R."/>
            <person name="Prohaska S."/>
            <person name="Pruitt K."/>
            <person name="Puig M."/>
            <person name="Quesneville H."/>
            <person name="Ram K.R."/>
            <person name="Rand D."/>
            <person name="Rasmussen M.D."/>
            <person name="Reed L.K."/>
            <person name="Reenan R."/>
            <person name="Reily A."/>
            <person name="Remington K.A."/>
            <person name="Rieger T.T."/>
            <person name="Ritchie M.G."/>
            <person name="Robin C."/>
            <person name="Rogers Y.H."/>
            <person name="Rohde C."/>
            <person name="Rozas J."/>
            <person name="Rubenfield M.J."/>
            <person name="Ruiz A."/>
            <person name="Russo S."/>
            <person name="Salzberg S.L."/>
            <person name="Sanchez-Gracia A."/>
            <person name="Saranga D.J."/>
            <person name="Sato H."/>
            <person name="Schaeffer S.W."/>
            <person name="Schatz M.C."/>
            <person name="Schlenke T."/>
            <person name="Schwartz R."/>
            <person name="Segarra C."/>
            <person name="Singh R.S."/>
            <person name="Sirot L."/>
            <person name="Sirota M."/>
            <person name="Sisneros N.B."/>
            <person name="Smith C.D."/>
            <person name="Smith T.F."/>
            <person name="Spieth J."/>
            <person name="Stage D.E."/>
            <person name="Stark A."/>
            <person name="Stephan W."/>
            <person name="Strausberg R.L."/>
            <person name="Strempel S."/>
            <person name="Sturgill D."/>
            <person name="Sutton G."/>
            <person name="Sutton G.G."/>
            <person name="Tao W."/>
            <person name="Teichmann S."/>
            <person name="Tobari Y.N."/>
            <person name="Tomimura Y."/>
            <person name="Tsolas J.M."/>
            <person name="Valente V.L."/>
            <person name="Venter E."/>
            <person name="Venter J.C."/>
            <person name="Vicario S."/>
            <person name="Vieira F.G."/>
            <person name="Vilella A.J."/>
            <person name="Villasante A."/>
            <person name="Walenz B."/>
            <person name="Wang J."/>
            <person name="Wasserman M."/>
            <person name="Watts T."/>
            <person name="Wilson D."/>
            <person name="Wilson R.K."/>
            <person name="Wing R.A."/>
            <person name="Wolfner M.F."/>
            <person name="Wong A."/>
            <person name="Wong G.K."/>
            <person name="Wu C.I."/>
            <person name="Wu G."/>
            <person name="Yamamoto D."/>
            <person name="Yang H.P."/>
            <person name="Yang S.P."/>
            <person name="Yorke J.A."/>
            <person name="Yoshida K."/>
            <person name="Zdobnov E."/>
            <person name="Zhang P."/>
            <person name="Zhang Y."/>
            <person name="Zimin A.V."/>
            <person name="Baldwin J."/>
            <person name="Abdouelleil A."/>
            <person name="Abdulkadir J."/>
            <person name="Abebe A."/>
            <person name="Abera B."/>
            <person name="Abreu J."/>
            <person name="Acer S.C."/>
            <person name="Aftuck L."/>
            <person name="Alexander A."/>
            <person name="An P."/>
            <person name="Anderson E."/>
            <person name="Anderson S."/>
            <person name="Arachi H."/>
            <person name="Azer M."/>
            <person name="Bachantsang P."/>
            <person name="Barry A."/>
            <person name="Bayul T."/>
            <person name="Berlin A."/>
            <person name="Bessette D."/>
            <person name="Bloom T."/>
            <person name="Blye J."/>
            <person name="Boguslavskiy L."/>
            <person name="Bonnet C."/>
            <person name="Boukhgalter B."/>
            <person name="Bourzgui I."/>
            <person name="Brown A."/>
            <person name="Cahill P."/>
            <person name="Channer S."/>
            <person name="Cheshatsang Y."/>
            <person name="Chuda L."/>
            <person name="Citroen M."/>
            <person name="Collymore A."/>
            <person name="Cooke P."/>
            <person name="Costello M."/>
            <person name="D'Aco K."/>
            <person name="Daza R."/>
            <person name="De Haan G."/>
            <person name="DeGray S."/>
            <person name="DeMaso C."/>
            <person name="Dhargay N."/>
            <person name="Dooley K."/>
            <person name="Dooley E."/>
            <person name="Doricent M."/>
            <person name="Dorje P."/>
            <person name="Dorjee K."/>
            <person name="Dupes A."/>
            <person name="Elong R."/>
            <person name="Falk J."/>
            <person name="Farina A."/>
            <person name="Faro S."/>
            <person name="Ferguson D."/>
            <person name="Fisher S."/>
            <person name="Foley C.D."/>
            <person name="Franke A."/>
            <person name="Friedrich D."/>
            <person name="Gadbois L."/>
            <person name="Gearin G."/>
            <person name="Gearin C.R."/>
            <person name="Giannoukos G."/>
            <person name="Goode T."/>
            <person name="Graham J."/>
            <person name="Grandbois E."/>
            <person name="Grewal S."/>
            <person name="Gyaltsen K."/>
            <person name="Hafez N."/>
            <person name="Hagos B."/>
            <person name="Hall J."/>
            <person name="Henson C."/>
            <person name="Hollinger A."/>
            <person name="Honan T."/>
            <person name="Huard M.D."/>
            <person name="Hughes L."/>
            <person name="Hurhula B."/>
            <person name="Husby M.E."/>
            <person name="Kamat A."/>
            <person name="Kanga B."/>
            <person name="Kashin S."/>
            <person name="Khazanovich D."/>
            <person name="Kisner P."/>
            <person name="Lance K."/>
            <person name="Lara M."/>
            <person name="Lee W."/>
            <person name="Lennon N."/>
            <person name="Letendre F."/>
            <person name="LeVine R."/>
            <person name="Lipovsky A."/>
            <person name="Liu X."/>
            <person name="Liu J."/>
            <person name="Liu S."/>
            <person name="Lokyitsang T."/>
            <person name="Lokyitsang Y."/>
            <person name="Lubonja R."/>
            <person name="Lui A."/>
            <person name="MacDonald P."/>
            <person name="Magnisalis V."/>
            <person name="Maru K."/>
            <person name="Matthews C."/>
            <person name="McCusker W."/>
            <person name="McDonough S."/>
            <person name="Mehta T."/>
            <person name="Meldrim J."/>
            <person name="Meneus L."/>
            <person name="Mihai O."/>
            <person name="Mihalev A."/>
            <person name="Mihova T."/>
            <person name="Mittelman R."/>
            <person name="Mlenga V."/>
            <person name="Montmayeur A."/>
            <person name="Mulrain L."/>
            <person name="Navidi A."/>
            <person name="Naylor J."/>
            <person name="Negash T."/>
            <person name="Nguyen T."/>
            <person name="Nguyen N."/>
            <person name="Nicol R."/>
            <person name="Norbu C."/>
            <person name="Norbu N."/>
            <person name="Novod N."/>
            <person name="O'Neill B."/>
            <person name="Osman S."/>
            <person name="Markiewicz E."/>
            <person name="Oyono O.L."/>
            <person name="Patti C."/>
            <person name="Phunkhang P."/>
            <person name="Pierre F."/>
            <person name="Priest M."/>
            <person name="Raghuraman S."/>
            <person name="Rege F."/>
            <person name="Reyes R."/>
            <person name="Rise C."/>
            <person name="Rogov P."/>
            <person name="Ross K."/>
            <person name="Ryan E."/>
            <person name="Settipalli S."/>
            <person name="Shea T."/>
            <person name="Sherpa N."/>
            <person name="Shi L."/>
            <person name="Shih D."/>
            <person name="Sparrow T."/>
            <person name="Spaulding J."/>
            <person name="Stalker J."/>
            <person name="Stange-Thomann N."/>
            <person name="Stavropoulos S."/>
            <person name="Stone C."/>
            <person name="Strader C."/>
            <person name="Tesfaye S."/>
            <person name="Thomson T."/>
            <person name="Thoulutsang Y."/>
            <person name="Thoulutsang D."/>
            <person name="Topham K."/>
            <person name="Topping I."/>
            <person name="Tsamla T."/>
            <person name="Vassiliev H."/>
            <person name="Vo A."/>
            <person name="Wangchuk T."/>
            <person name="Wangdi T."/>
            <person name="Weiand M."/>
            <person name="Wilkinson J."/>
            <person name="Wilson A."/>
            <person name="Yadav S."/>
            <person name="Young G."/>
            <person name="Yu Q."/>
            <person name="Zembek L."/>
            <person name="Zhong D."/>
            <person name="Zimmer A."/>
            <person name="Zwirko Z."/>
            <person name="Jaffe D.B."/>
            <person name="Alvarez P."/>
            <person name="Brockman W."/>
            <person name="Butler J."/>
            <person name="Chin C."/>
            <person name="Gnerre S."/>
            <person name="Grabherr M."/>
            <person name="Kleber M."/>
            <person name="Mauceli E."/>
            <person name="MacCallum I."/>
        </authorList>
    </citation>
    <scope>NUCLEOTIDE SEQUENCE [LARGE SCALE GENOMIC DNA]</scope>
    <source>
        <strain evidence="13">Tai18E2 / Tucson 14021-0261.01</strain>
    </source>
</reference>
<dbReference type="KEGG" id="dya:Dyak_GE24735"/>
<dbReference type="Pfam" id="PF17862">
    <property type="entry name" value="AAA_lid_3"/>
    <property type="match status" value="1"/>
</dbReference>
<dbReference type="GO" id="GO:0000502">
    <property type="term" value="C:proteasome complex"/>
    <property type="evidence" value="ECO:0007669"/>
    <property type="project" value="UniProtKB-KW"/>
</dbReference>
<dbReference type="InterPro" id="IPR003959">
    <property type="entry name" value="ATPase_AAA_core"/>
</dbReference>
<evidence type="ECO:0000256" key="8">
    <source>
        <dbReference type="ARBA" id="ARBA00022942"/>
    </source>
</evidence>
<dbReference type="HOGENOM" id="CLU_000688_2_0_1"/>
<dbReference type="FunFam" id="1.10.8.60:FF:000018">
    <property type="entry name" value="26S protease regulatory subunit 6B"/>
    <property type="match status" value="1"/>
</dbReference>
<dbReference type="Gene3D" id="3.40.50.300">
    <property type="entry name" value="P-loop containing nucleotide triphosphate hydrolases"/>
    <property type="match status" value="1"/>
</dbReference>
<dbReference type="InterPro" id="IPR012340">
    <property type="entry name" value="NA-bd_OB-fold"/>
</dbReference>
<keyword evidence="6 10" id="KW-0547">Nucleotide-binding</keyword>
<evidence type="ECO:0000256" key="3">
    <source>
        <dbReference type="ARBA" id="ARBA00006914"/>
    </source>
</evidence>
<feature type="domain" description="AAA+ ATPase" evidence="11">
    <location>
        <begin position="185"/>
        <end position="324"/>
    </location>
</feature>
<dbReference type="CDD" id="cd19502">
    <property type="entry name" value="RecA-like_PAN_like"/>
    <property type="match status" value="1"/>
</dbReference>
<dbReference type="PROSITE" id="PS00674">
    <property type="entry name" value="AAA"/>
    <property type="match status" value="1"/>
</dbReference>
<keyword evidence="5" id="KW-0963">Cytoplasm</keyword>
<dbReference type="GO" id="GO:0005524">
    <property type="term" value="F:ATP binding"/>
    <property type="evidence" value="ECO:0007669"/>
    <property type="project" value="UniProtKB-KW"/>
</dbReference>
<keyword evidence="13" id="KW-1185">Reference proteome</keyword>
<evidence type="ECO:0000313" key="12">
    <source>
        <dbReference type="EMBL" id="EDW96717.2"/>
    </source>
</evidence>
<evidence type="ECO:0000256" key="7">
    <source>
        <dbReference type="ARBA" id="ARBA00022840"/>
    </source>
</evidence>
<comment type="similarity">
    <text evidence="3 10">Belongs to the AAA ATPase family.</text>
</comment>
<dbReference type="GO" id="GO:0005737">
    <property type="term" value="C:cytoplasm"/>
    <property type="evidence" value="ECO:0007669"/>
    <property type="project" value="UniProtKB-SubCell"/>
</dbReference>
<evidence type="ECO:0000259" key="11">
    <source>
        <dbReference type="SMART" id="SM00382"/>
    </source>
</evidence>
<name>B4PVE4_DROYA</name>
<evidence type="ECO:0000256" key="5">
    <source>
        <dbReference type="ARBA" id="ARBA00022490"/>
    </source>
</evidence>
<evidence type="ECO:0000256" key="6">
    <source>
        <dbReference type="ARBA" id="ARBA00022741"/>
    </source>
</evidence>
<protein>
    <recommendedName>
        <fullName evidence="4">26S proteasome regulatory subunit 6B</fullName>
    </recommendedName>
</protein>
<dbReference type="InterPro" id="IPR003593">
    <property type="entry name" value="AAA+_ATPase"/>
</dbReference>
<dbReference type="Proteomes" id="UP000002282">
    <property type="component" value="Chromosome 3R"/>
</dbReference>
<dbReference type="InterPro" id="IPR032501">
    <property type="entry name" value="Prot_ATP_ID_OB_2nd"/>
</dbReference>
<sequence length="405" mass="45994">MRLLKEEIAEFHQKSLQKYDGLDPHDLYVLYKKLQMELELIQVQEDYIKEEQRNLKKEFIHAQEEVKRIKAVPLVIGQFLEAVDENNGIVASTTGSNYYVRVLSTIDREQLKPSSSVALHKQSNCLVDLVPPEADSTIAMLSPEERPDVSYSDIGGLDMQKQEIREAVELPLTHAQLYKQIGIDPPRGVLLFGPPGCGKTMLAKAVAHHTTASFIRVVGSEFVQKYLGEGPRMVRDLFRLAKQNSPSVIFIDEIDAIATRRFDAQTGADREVQRILLELLNQMDGFDETTNIKVIMATNRADTLDPALLRPGRLDRKIEFPLPDRRQKRLVFTTITSKMNVGEDVDLEDIIARPDKISNADINAICQEAGMHAVRENRYVVNAKDFEKGYKTSVRKDEAQHEFYS</sequence>
<keyword evidence="9" id="KW-0539">Nucleus</keyword>
<evidence type="ECO:0000256" key="4">
    <source>
        <dbReference type="ARBA" id="ARBA00018274"/>
    </source>
</evidence>
<dbReference type="Pfam" id="PF16450">
    <property type="entry name" value="Prot_ATP_ID_OB_C"/>
    <property type="match status" value="1"/>
</dbReference>
<evidence type="ECO:0000256" key="9">
    <source>
        <dbReference type="ARBA" id="ARBA00023242"/>
    </source>
</evidence>
<accession>B4PVE4</accession>
<keyword evidence="7 10" id="KW-0067">ATP-binding</keyword>
<dbReference type="Gene3D" id="1.10.8.60">
    <property type="match status" value="1"/>
</dbReference>
<evidence type="ECO:0000256" key="1">
    <source>
        <dbReference type="ARBA" id="ARBA00004123"/>
    </source>
</evidence>
<dbReference type="SMR" id="B4PVE4"/>
<dbReference type="InterPro" id="IPR001270">
    <property type="entry name" value="ClpA/B"/>
</dbReference>
<dbReference type="InterPro" id="IPR050221">
    <property type="entry name" value="26S_Proteasome_ATPase"/>
</dbReference>
<gene>
    <name evidence="12" type="primary">Dyak\GE24735</name>
    <name evidence="12" type="synonym">dyak_GLEANR_8402</name>
    <name evidence="12" type="synonym">GE24735</name>
    <name evidence="12" type="ORF">Dyak_GE24735</name>
</gene>
<dbReference type="InterPro" id="IPR041569">
    <property type="entry name" value="AAA_lid_3"/>
</dbReference>
<evidence type="ECO:0000256" key="2">
    <source>
        <dbReference type="ARBA" id="ARBA00004496"/>
    </source>
</evidence>
<dbReference type="InterPro" id="IPR003960">
    <property type="entry name" value="ATPase_AAA_CS"/>
</dbReference>
<dbReference type="PANTHER" id="PTHR23073">
    <property type="entry name" value="26S PROTEASOME REGULATORY SUBUNIT"/>
    <property type="match status" value="1"/>
</dbReference>
<dbReference type="SUPFAM" id="SSF52540">
    <property type="entry name" value="P-loop containing nucleoside triphosphate hydrolases"/>
    <property type="match status" value="1"/>
</dbReference>
<dbReference type="GO" id="GO:0016887">
    <property type="term" value="F:ATP hydrolysis activity"/>
    <property type="evidence" value="ECO:0007669"/>
    <property type="project" value="InterPro"/>
</dbReference>
<dbReference type="OrthoDB" id="10255768at2759"/>
<dbReference type="eggNOG" id="KOG0727">
    <property type="taxonomic scope" value="Eukaryota"/>
</dbReference>
<dbReference type="FunFam" id="3.40.50.300:FF:000033">
    <property type="entry name" value="26S protease regulatory subunit 6B"/>
    <property type="match status" value="1"/>
</dbReference>
<dbReference type="SMART" id="SM00382">
    <property type="entry name" value="AAA"/>
    <property type="match status" value="1"/>
</dbReference>
<dbReference type="AlphaFoldDB" id="B4PVE4"/>
<dbReference type="Pfam" id="PF00004">
    <property type="entry name" value="AAA"/>
    <property type="match status" value="1"/>
</dbReference>
<keyword evidence="8" id="KW-0647">Proteasome</keyword>
<reference evidence="12 13" key="2">
    <citation type="journal article" date="2007" name="PLoS Biol.">
        <title>Principles of genome evolution in the Drosophila melanogaster species group.</title>
        <authorList>
            <person name="Ranz J.M."/>
            <person name="Maurin D."/>
            <person name="Chan Y.S."/>
            <person name="von Grotthuss M."/>
            <person name="Hillier L.W."/>
            <person name="Roote J."/>
            <person name="Ashburner M."/>
            <person name="Bergman C.M."/>
        </authorList>
    </citation>
    <scope>NUCLEOTIDE SEQUENCE [LARGE SCALE GENOMIC DNA]</scope>
    <source>
        <strain evidence="13">Tai18E2 / Tucson 14021-0261.01</strain>
    </source>
</reference>